<gene>
    <name evidence="3" type="ORF">HDU87_003867</name>
</gene>
<sequence>MLQCLVPIWRPWDIVEHRDITYATPEELKQAGPGAEKYMQLDLLRRGSAARKRPVYIYYHGGAWTIGDKRLPVNPICWEMASRGWIVINVNYRMAPRSRYPEILVDCKRALRWVKENVGAYGGDPDFVAVGGGSAGGHLAAMLALTPNRKEFQPGFESINTHISAALLSYPVVDVTNASGYALPGFPSWFAHKICGLPHSPSPTPWLLEKACPLSAVPIAAKAGRKNDNPSSSSIPATMVVHGANDNVVGKGTVRCFVDALRGVDGVDVAYLEVPGAHHGFDCFSGAKTTLVHWASGEFLDAMWARSRARRVGCS</sequence>
<dbReference type="SUPFAM" id="SSF53474">
    <property type="entry name" value="alpha/beta-Hydrolases"/>
    <property type="match status" value="1"/>
</dbReference>
<evidence type="ECO:0000313" key="4">
    <source>
        <dbReference type="Proteomes" id="UP001212152"/>
    </source>
</evidence>
<accession>A0AAD5XQ85</accession>
<keyword evidence="1" id="KW-0378">Hydrolase</keyword>
<reference evidence="3" key="1">
    <citation type="submission" date="2020-05" db="EMBL/GenBank/DDBJ databases">
        <title>Phylogenomic resolution of chytrid fungi.</title>
        <authorList>
            <person name="Stajich J.E."/>
            <person name="Amses K."/>
            <person name="Simmons R."/>
            <person name="Seto K."/>
            <person name="Myers J."/>
            <person name="Bonds A."/>
            <person name="Quandt C.A."/>
            <person name="Barry K."/>
            <person name="Liu P."/>
            <person name="Grigoriev I."/>
            <person name="Longcore J.E."/>
            <person name="James T.Y."/>
        </authorList>
    </citation>
    <scope>NUCLEOTIDE SEQUENCE</scope>
    <source>
        <strain evidence="3">JEL0379</strain>
    </source>
</reference>
<dbReference type="Gene3D" id="3.40.50.1820">
    <property type="entry name" value="alpha/beta hydrolase"/>
    <property type="match status" value="1"/>
</dbReference>
<dbReference type="AlphaFoldDB" id="A0AAD5XQ85"/>
<evidence type="ECO:0000256" key="1">
    <source>
        <dbReference type="ARBA" id="ARBA00022801"/>
    </source>
</evidence>
<keyword evidence="4" id="KW-1185">Reference proteome</keyword>
<name>A0AAD5XQ85_9FUNG</name>
<dbReference type="InterPro" id="IPR050300">
    <property type="entry name" value="GDXG_lipolytic_enzyme"/>
</dbReference>
<dbReference type="InterPro" id="IPR029058">
    <property type="entry name" value="AB_hydrolase_fold"/>
</dbReference>
<proteinExistence type="predicted"/>
<dbReference type="Pfam" id="PF20434">
    <property type="entry name" value="BD-FAE"/>
    <property type="match status" value="1"/>
</dbReference>
<dbReference type="Proteomes" id="UP001212152">
    <property type="component" value="Unassembled WGS sequence"/>
</dbReference>
<organism evidence="3 4">
    <name type="scientific">Geranomyces variabilis</name>
    <dbReference type="NCBI Taxonomy" id="109894"/>
    <lineage>
        <taxon>Eukaryota</taxon>
        <taxon>Fungi</taxon>
        <taxon>Fungi incertae sedis</taxon>
        <taxon>Chytridiomycota</taxon>
        <taxon>Chytridiomycota incertae sedis</taxon>
        <taxon>Chytridiomycetes</taxon>
        <taxon>Spizellomycetales</taxon>
        <taxon>Powellomycetaceae</taxon>
        <taxon>Geranomyces</taxon>
    </lineage>
</organism>
<dbReference type="PANTHER" id="PTHR48081:SF33">
    <property type="entry name" value="KYNURENINE FORMAMIDASE"/>
    <property type="match status" value="1"/>
</dbReference>
<dbReference type="GO" id="GO:0016787">
    <property type="term" value="F:hydrolase activity"/>
    <property type="evidence" value="ECO:0007669"/>
    <property type="project" value="UniProtKB-KW"/>
</dbReference>
<protein>
    <recommendedName>
        <fullName evidence="2">BD-FAE-like domain-containing protein</fullName>
    </recommendedName>
</protein>
<evidence type="ECO:0000259" key="2">
    <source>
        <dbReference type="Pfam" id="PF20434"/>
    </source>
</evidence>
<dbReference type="PANTHER" id="PTHR48081">
    <property type="entry name" value="AB HYDROLASE SUPERFAMILY PROTEIN C4A8.06C"/>
    <property type="match status" value="1"/>
</dbReference>
<comment type="caution">
    <text evidence="3">The sequence shown here is derived from an EMBL/GenBank/DDBJ whole genome shotgun (WGS) entry which is preliminary data.</text>
</comment>
<evidence type="ECO:0000313" key="3">
    <source>
        <dbReference type="EMBL" id="KAJ3178082.1"/>
    </source>
</evidence>
<dbReference type="EMBL" id="JADGJQ010000029">
    <property type="protein sequence ID" value="KAJ3178082.1"/>
    <property type="molecule type" value="Genomic_DNA"/>
</dbReference>
<dbReference type="InterPro" id="IPR049492">
    <property type="entry name" value="BD-FAE-like_dom"/>
</dbReference>
<feature type="domain" description="BD-FAE-like" evidence="2">
    <location>
        <begin position="41"/>
        <end position="249"/>
    </location>
</feature>